<dbReference type="Pfam" id="PF19841">
    <property type="entry name" value="GldN"/>
    <property type="match status" value="1"/>
</dbReference>
<evidence type="ECO:0008006" key="5">
    <source>
        <dbReference type="Google" id="ProtNLM"/>
    </source>
</evidence>
<comment type="caution">
    <text evidence="3">The sequence shown here is derived from an EMBL/GenBank/DDBJ whole genome shotgun (WGS) entry which is preliminary data.</text>
</comment>
<feature type="compositionally biased region" description="Low complexity" evidence="1">
    <location>
        <begin position="308"/>
        <end position="331"/>
    </location>
</feature>
<evidence type="ECO:0000313" key="4">
    <source>
        <dbReference type="Proteomes" id="UP000324575"/>
    </source>
</evidence>
<organism evidence="3 4">
    <name type="scientific">Candidatus Ordinivivax streblomastigis</name>
    <dbReference type="NCBI Taxonomy" id="2540710"/>
    <lineage>
        <taxon>Bacteria</taxon>
        <taxon>Pseudomonadati</taxon>
        <taxon>Bacteroidota</taxon>
        <taxon>Bacteroidia</taxon>
        <taxon>Bacteroidales</taxon>
        <taxon>Candidatus Ordinivivax</taxon>
    </lineage>
</organism>
<evidence type="ECO:0000313" key="3">
    <source>
        <dbReference type="EMBL" id="KAA6302371.1"/>
    </source>
</evidence>
<feature type="signal peptide" evidence="2">
    <location>
        <begin position="1"/>
        <end position="22"/>
    </location>
</feature>
<evidence type="ECO:0000256" key="1">
    <source>
        <dbReference type="SAM" id="MobiDB-lite"/>
    </source>
</evidence>
<proteinExistence type="predicted"/>
<protein>
    <recommendedName>
        <fullName evidence="5">Gliding motility protein GldN</fullName>
    </recommendedName>
</protein>
<dbReference type="Proteomes" id="UP000324575">
    <property type="component" value="Unassembled WGS sequence"/>
</dbReference>
<dbReference type="InterPro" id="IPR019847">
    <property type="entry name" value="Gliding_motility_assoc_GldN"/>
</dbReference>
<reference evidence="3 4" key="1">
    <citation type="submission" date="2019-03" db="EMBL/GenBank/DDBJ databases">
        <title>Single cell metagenomics reveals metabolic interactions within the superorganism composed of flagellate Streblomastix strix and complex community of Bacteroidetes bacteria on its surface.</title>
        <authorList>
            <person name="Treitli S.C."/>
            <person name="Kolisko M."/>
            <person name="Husnik F."/>
            <person name="Keeling P."/>
            <person name="Hampl V."/>
        </authorList>
    </citation>
    <scope>NUCLEOTIDE SEQUENCE [LARGE SCALE GENOMIC DNA]</scope>
    <source>
        <strain evidence="3">St1</strain>
    </source>
</reference>
<keyword evidence="2" id="KW-0732">Signal</keyword>
<feature type="chain" id="PRO_5024387878" description="Gliding motility protein GldN" evidence="2">
    <location>
        <begin position="23"/>
        <end position="340"/>
    </location>
</feature>
<gene>
    <name evidence="3" type="ORF">EZS26_001484</name>
</gene>
<accession>A0A5M8P1S3</accession>
<feature type="region of interest" description="Disordered" evidence="1">
    <location>
        <begin position="301"/>
        <end position="340"/>
    </location>
</feature>
<name>A0A5M8P1S3_9BACT</name>
<dbReference type="EMBL" id="SNRX01000008">
    <property type="protein sequence ID" value="KAA6302371.1"/>
    <property type="molecule type" value="Genomic_DNA"/>
</dbReference>
<evidence type="ECO:0000256" key="2">
    <source>
        <dbReference type="SAM" id="SignalP"/>
    </source>
</evidence>
<dbReference type="AlphaFoldDB" id="A0A5M8P1S3"/>
<dbReference type="NCBIfam" id="TIGR03523">
    <property type="entry name" value="GldN"/>
    <property type="match status" value="1"/>
</dbReference>
<sequence>MKRIYYISLAVALVTLAQSAWAQEQPKRATRQRPSEVAAEASSVANLTERAKIKHEQESKKPAHIVWERIIYRMVDLMKEESNAALYYPVQPMADRQNLFTLVFKLLSDGKITAYNYLEGGEVFTEAQKKDFEEVLKKLQILYTKQGNSFVVDERDIPGQEITQYMIKEGYYFDQATGTFQTEVLAICPILVREDFYYGNATKEALFWLKYDDLRPYLSREMIMTSNYNNALTYTMEDYFRKTLYQGEIVKTVNMMGKSLAGQVGNDPEALKHAQDSIEAQLKGFNQQLWIFNDTIVTPQEATKKPAKTATAKTETVKPAKAPKPKSSTKTEPTRSVRRN</sequence>